<keyword evidence="14" id="KW-0489">Methyltransferase</keyword>
<organism evidence="14 15">
    <name type="scientific">Desulfoscipio gibsoniae DSM 7213</name>
    <dbReference type="NCBI Taxonomy" id="767817"/>
    <lineage>
        <taxon>Bacteria</taxon>
        <taxon>Bacillati</taxon>
        <taxon>Bacillota</taxon>
        <taxon>Clostridia</taxon>
        <taxon>Eubacteriales</taxon>
        <taxon>Desulfallaceae</taxon>
        <taxon>Desulfoscipio</taxon>
    </lineage>
</organism>
<evidence type="ECO:0000256" key="4">
    <source>
        <dbReference type="ARBA" id="ARBA00022694"/>
    </source>
</evidence>
<dbReference type="GO" id="GO:0005524">
    <property type="term" value="F:ATP binding"/>
    <property type="evidence" value="ECO:0007669"/>
    <property type="project" value="UniProtKB-KW"/>
</dbReference>
<dbReference type="Pfam" id="PF20258">
    <property type="entry name" value="tRNA_Me_trans_C"/>
    <property type="match status" value="1"/>
</dbReference>
<dbReference type="InterPro" id="IPR046885">
    <property type="entry name" value="MnmA-like_C"/>
</dbReference>
<dbReference type="HAMAP" id="MF_00144">
    <property type="entry name" value="tRNA_thiouridyl_MnmA"/>
    <property type="match status" value="1"/>
</dbReference>
<feature type="binding site" evidence="11">
    <location>
        <position position="37"/>
    </location>
    <ligand>
        <name>ATP</name>
        <dbReference type="ChEBI" id="CHEBI:30616"/>
    </ligand>
</feature>
<feature type="binding site" evidence="11">
    <location>
        <begin position="11"/>
        <end position="18"/>
    </location>
    <ligand>
        <name>ATP</name>
        <dbReference type="ChEBI" id="CHEBI:30616"/>
    </ligand>
</feature>
<dbReference type="PANTHER" id="PTHR11933:SF5">
    <property type="entry name" value="MITOCHONDRIAL TRNA-SPECIFIC 2-THIOURIDYLASE 1"/>
    <property type="match status" value="1"/>
</dbReference>
<feature type="binding site" evidence="11">
    <location>
        <position position="131"/>
    </location>
    <ligand>
        <name>ATP</name>
        <dbReference type="ChEBI" id="CHEBI:30616"/>
    </ligand>
</feature>
<dbReference type="Gene3D" id="2.30.30.280">
    <property type="entry name" value="Adenine nucleotide alpha hydrolases-like domains"/>
    <property type="match status" value="1"/>
</dbReference>
<keyword evidence="7 11" id="KW-0694">RNA-binding</keyword>
<dbReference type="NCBIfam" id="TIGR00420">
    <property type="entry name" value="trmU"/>
    <property type="match status" value="1"/>
</dbReference>
<dbReference type="Gene3D" id="2.40.30.10">
    <property type="entry name" value="Translation factors"/>
    <property type="match status" value="1"/>
</dbReference>
<keyword evidence="5 11" id="KW-0547">Nucleotide-binding</keyword>
<evidence type="ECO:0000256" key="9">
    <source>
        <dbReference type="ARBA" id="ARBA00051542"/>
    </source>
</evidence>
<evidence type="ECO:0000256" key="11">
    <source>
        <dbReference type="HAMAP-Rule" id="MF_00144"/>
    </source>
</evidence>
<dbReference type="FunFam" id="3.40.50.620:FF:000115">
    <property type="entry name" value="tRNA-specific 2-thiouridylase MnmA"/>
    <property type="match status" value="1"/>
</dbReference>
<feature type="region of interest" description="Interaction with tRNA" evidence="11">
    <location>
        <begin position="155"/>
        <end position="157"/>
    </location>
</feature>
<evidence type="ECO:0000256" key="2">
    <source>
        <dbReference type="ARBA" id="ARBA00022555"/>
    </source>
</evidence>
<dbReference type="InterPro" id="IPR023382">
    <property type="entry name" value="MnmA-like_central_sf"/>
</dbReference>
<dbReference type="GO" id="GO:0002143">
    <property type="term" value="P:tRNA wobble position uridine thiolation"/>
    <property type="evidence" value="ECO:0007669"/>
    <property type="project" value="TreeGrafter"/>
</dbReference>
<reference evidence="14 15" key="1">
    <citation type="submission" date="2012-01" db="EMBL/GenBank/DDBJ databases">
        <title>Complete sequence of Desulfotomaculum gibsoniae DSM 7213.</title>
        <authorList>
            <consortium name="US DOE Joint Genome Institute"/>
            <person name="Lucas S."/>
            <person name="Han J."/>
            <person name="Lapidus A."/>
            <person name="Cheng J.-F."/>
            <person name="Goodwin L."/>
            <person name="Pitluck S."/>
            <person name="Peters L."/>
            <person name="Ovchinnikova G."/>
            <person name="Teshima H."/>
            <person name="Detter J.C."/>
            <person name="Han C."/>
            <person name="Tapia R."/>
            <person name="Land M."/>
            <person name="Hauser L."/>
            <person name="Kyrpides N."/>
            <person name="Ivanova N."/>
            <person name="Pagani I."/>
            <person name="Parshina S."/>
            <person name="Plugge C."/>
            <person name="Muyzer G."/>
            <person name="Kuever J."/>
            <person name="Ivanova A."/>
            <person name="Nazina T."/>
            <person name="Klenk H.-P."/>
            <person name="Brambilla E."/>
            <person name="Spring S."/>
            <person name="Stams A.F."/>
            <person name="Woyke T."/>
        </authorList>
    </citation>
    <scope>NUCLEOTIDE SEQUENCE [LARGE SCALE GENOMIC DNA]</scope>
    <source>
        <strain evidence="14 15">DSM 7213</strain>
    </source>
</reference>
<dbReference type="GO" id="GO:0000049">
    <property type="term" value="F:tRNA binding"/>
    <property type="evidence" value="ECO:0007669"/>
    <property type="project" value="UniProtKB-KW"/>
</dbReference>
<feature type="active site" description="Nucleophile" evidence="11">
    <location>
        <position position="107"/>
    </location>
</feature>
<evidence type="ECO:0000256" key="10">
    <source>
        <dbReference type="ARBA" id="ARBA00056575"/>
    </source>
</evidence>
<comment type="catalytic activity">
    <reaction evidence="9 11">
        <text>S-sulfanyl-L-cysteinyl-[protein] + uridine(34) in tRNA + AH2 + ATP = 2-thiouridine(34) in tRNA + L-cysteinyl-[protein] + A + AMP + diphosphate + H(+)</text>
        <dbReference type="Rhea" id="RHEA:47032"/>
        <dbReference type="Rhea" id="RHEA-COMP:10131"/>
        <dbReference type="Rhea" id="RHEA-COMP:11726"/>
        <dbReference type="Rhea" id="RHEA-COMP:11727"/>
        <dbReference type="Rhea" id="RHEA-COMP:11728"/>
        <dbReference type="ChEBI" id="CHEBI:13193"/>
        <dbReference type="ChEBI" id="CHEBI:15378"/>
        <dbReference type="ChEBI" id="CHEBI:17499"/>
        <dbReference type="ChEBI" id="CHEBI:29950"/>
        <dbReference type="ChEBI" id="CHEBI:30616"/>
        <dbReference type="ChEBI" id="CHEBI:33019"/>
        <dbReference type="ChEBI" id="CHEBI:61963"/>
        <dbReference type="ChEBI" id="CHEBI:65315"/>
        <dbReference type="ChEBI" id="CHEBI:87170"/>
        <dbReference type="ChEBI" id="CHEBI:456215"/>
        <dbReference type="EC" id="2.8.1.13"/>
    </reaction>
</comment>
<dbReference type="EC" id="2.8.1.13" evidence="11"/>
<dbReference type="NCBIfam" id="NF001138">
    <property type="entry name" value="PRK00143.1"/>
    <property type="match status" value="1"/>
</dbReference>
<dbReference type="FunFam" id="2.30.30.280:FF:000001">
    <property type="entry name" value="tRNA-specific 2-thiouridylase MnmA"/>
    <property type="match status" value="1"/>
</dbReference>
<keyword evidence="4 11" id="KW-0819">tRNA processing</keyword>
<keyword evidence="8" id="KW-1015">Disulfide bond</keyword>
<evidence type="ECO:0000256" key="1">
    <source>
        <dbReference type="ARBA" id="ARBA00022490"/>
    </source>
</evidence>
<evidence type="ECO:0000313" key="15">
    <source>
        <dbReference type="Proteomes" id="UP000013520"/>
    </source>
</evidence>
<feature type="domain" description="tRNA-specific 2-thiouridylase MnmA-like central" evidence="13">
    <location>
        <begin position="225"/>
        <end position="278"/>
    </location>
</feature>
<evidence type="ECO:0000259" key="13">
    <source>
        <dbReference type="Pfam" id="PF20259"/>
    </source>
</evidence>
<dbReference type="GO" id="GO:0005737">
    <property type="term" value="C:cytoplasm"/>
    <property type="evidence" value="ECO:0007669"/>
    <property type="project" value="UniProtKB-SubCell"/>
</dbReference>
<dbReference type="GO" id="GO:0008168">
    <property type="term" value="F:methyltransferase activity"/>
    <property type="evidence" value="ECO:0007669"/>
    <property type="project" value="UniProtKB-KW"/>
</dbReference>
<evidence type="ECO:0000259" key="12">
    <source>
        <dbReference type="Pfam" id="PF20258"/>
    </source>
</evidence>
<feature type="site" description="Interaction with tRNA" evidence="11">
    <location>
        <position position="132"/>
    </location>
</feature>
<name>R4KFW3_9FIRM</name>
<sequence>MGNEKKMVLVAMSGGVDSSVTAAILIEQGYEVIGATMQIWDPGRTEVAGDFVGCCSLAAVEDARAVANKLDIPYYVLNFYDLFRQSVVENFCREYLIGRTPNPCIVCNRIIKFESLLKKALALGADYLATGHYALIGHEESTGRYTVKKARDPRKDQTYFLYNLTQQQLAHTLMPLGAYTKDEVRSMAAERGLKVADKPESQEICFVPDNNYRNFLRENVDAGAIKPGPFLDLAGREVGRHEGIAYYTIGQRRGLGLAMGERVYVVDIDPSRNAVIVGPEEALDRATLVADDLNFVSIAGITGPEQVQAQIRYNGKPAPATITPLPGGRVQVDFATPQRAITPGQAVVFYRDDYLLGGGTILGSGLNFPKLTAISE</sequence>
<keyword evidence="6 11" id="KW-0067">ATP-binding</keyword>
<dbReference type="Pfam" id="PF03054">
    <property type="entry name" value="tRNA_Me_trans"/>
    <property type="match status" value="1"/>
</dbReference>
<dbReference type="EMBL" id="CP003273">
    <property type="protein sequence ID" value="AGL02088.1"/>
    <property type="molecule type" value="Genomic_DNA"/>
</dbReference>
<feature type="domain" description="tRNA-specific 2-thiouridylase MnmA-like C-terminal" evidence="12">
    <location>
        <begin position="287"/>
        <end position="361"/>
    </location>
</feature>
<dbReference type="HOGENOM" id="CLU_035188_0_0_9"/>
<proteinExistence type="inferred from homology"/>
<evidence type="ECO:0000256" key="6">
    <source>
        <dbReference type="ARBA" id="ARBA00022840"/>
    </source>
</evidence>
<evidence type="ECO:0000256" key="7">
    <source>
        <dbReference type="ARBA" id="ARBA00022884"/>
    </source>
</evidence>
<comment type="similarity">
    <text evidence="11">Belongs to the MnmA/TRMU family.</text>
</comment>
<dbReference type="PANTHER" id="PTHR11933">
    <property type="entry name" value="TRNA 5-METHYLAMINOMETHYL-2-THIOURIDYLATE -METHYLTRANSFERASE"/>
    <property type="match status" value="1"/>
</dbReference>
<dbReference type="GO" id="GO:0103016">
    <property type="term" value="F:tRNA-uridine 2-sulfurtransferase activity"/>
    <property type="evidence" value="ECO:0007669"/>
    <property type="project" value="UniProtKB-EC"/>
</dbReference>
<feature type="site" description="Interaction with tRNA" evidence="11">
    <location>
        <position position="345"/>
    </location>
</feature>
<dbReference type="STRING" id="767817.Desgi_2683"/>
<dbReference type="GO" id="GO:0032259">
    <property type="term" value="P:methylation"/>
    <property type="evidence" value="ECO:0007669"/>
    <property type="project" value="UniProtKB-KW"/>
</dbReference>
<dbReference type="InterPro" id="IPR004506">
    <property type="entry name" value="MnmA-like"/>
</dbReference>
<dbReference type="eggNOG" id="COG0482">
    <property type="taxonomic scope" value="Bacteria"/>
</dbReference>
<dbReference type="KEGG" id="dgi:Desgi_2683"/>
<keyword evidence="3 11" id="KW-0808">Transferase</keyword>
<dbReference type="AlphaFoldDB" id="R4KFW3"/>
<keyword evidence="1 11" id="KW-0963">Cytoplasm</keyword>
<feature type="active site" description="Cysteine persulfide intermediate" evidence="11">
    <location>
        <position position="205"/>
    </location>
</feature>
<dbReference type="Gene3D" id="3.40.50.620">
    <property type="entry name" value="HUPs"/>
    <property type="match status" value="1"/>
</dbReference>
<evidence type="ECO:0000313" key="14">
    <source>
        <dbReference type="EMBL" id="AGL02088.1"/>
    </source>
</evidence>
<evidence type="ECO:0000256" key="3">
    <source>
        <dbReference type="ARBA" id="ARBA00022679"/>
    </source>
</evidence>
<accession>R4KFW3</accession>
<dbReference type="Proteomes" id="UP000013520">
    <property type="component" value="Chromosome"/>
</dbReference>
<comment type="subcellular location">
    <subcellularLocation>
        <location evidence="11">Cytoplasm</location>
    </subcellularLocation>
</comment>
<protein>
    <recommendedName>
        <fullName evidence="11">tRNA-specific 2-thiouridylase MnmA</fullName>
        <ecNumber evidence="11">2.8.1.13</ecNumber>
    </recommendedName>
</protein>
<dbReference type="InterPro" id="IPR046884">
    <property type="entry name" value="MnmA-like_central"/>
</dbReference>
<comment type="function">
    <text evidence="10 11">Catalyzes the 2-thiolation of uridine at the wobble position (U34) of tRNA, leading to the formation of s(2)U34.</text>
</comment>
<gene>
    <name evidence="11" type="primary">mnmA</name>
    <name evidence="14" type="ORF">Desgi_2683</name>
</gene>
<keyword evidence="15" id="KW-1185">Reference proteome</keyword>
<dbReference type="SUPFAM" id="SSF52402">
    <property type="entry name" value="Adenine nucleotide alpha hydrolases-like"/>
    <property type="match status" value="1"/>
</dbReference>
<dbReference type="InterPro" id="IPR014729">
    <property type="entry name" value="Rossmann-like_a/b/a_fold"/>
</dbReference>
<evidence type="ECO:0000256" key="5">
    <source>
        <dbReference type="ARBA" id="ARBA00022741"/>
    </source>
</evidence>
<comment type="caution">
    <text evidence="11">Lacks conserved residue(s) required for the propagation of feature annotation.</text>
</comment>
<evidence type="ECO:0000256" key="8">
    <source>
        <dbReference type="ARBA" id="ARBA00023157"/>
    </source>
</evidence>
<dbReference type="CDD" id="cd01998">
    <property type="entry name" value="MnmA_TRMU-like"/>
    <property type="match status" value="1"/>
</dbReference>
<keyword evidence="2 11" id="KW-0820">tRNA-binding</keyword>
<dbReference type="Pfam" id="PF20259">
    <property type="entry name" value="tRNA_Me_trans_M"/>
    <property type="match status" value="1"/>
</dbReference>
<feature type="region of interest" description="Interaction with tRNA" evidence="11">
    <location>
        <begin position="312"/>
        <end position="313"/>
    </location>
</feature>